<sequence length="53" mass="5688">MVACLNEVRTGGQGQATRGRGLALTGASPPFDYMRARPSSFLQVNLFHPEAIP</sequence>
<evidence type="ECO:0000313" key="1">
    <source>
        <dbReference type="EMBL" id="SVB76839.1"/>
    </source>
</evidence>
<protein>
    <submittedName>
        <fullName evidence="1">Uncharacterized protein</fullName>
    </submittedName>
</protein>
<dbReference type="AlphaFoldDB" id="A0A382GPB9"/>
<name>A0A382GPB9_9ZZZZ</name>
<reference evidence="1" key="1">
    <citation type="submission" date="2018-05" db="EMBL/GenBank/DDBJ databases">
        <authorList>
            <person name="Lanie J.A."/>
            <person name="Ng W.-L."/>
            <person name="Kazmierczak K.M."/>
            <person name="Andrzejewski T.M."/>
            <person name="Davidsen T.M."/>
            <person name="Wayne K.J."/>
            <person name="Tettelin H."/>
            <person name="Glass J.I."/>
            <person name="Rusch D."/>
            <person name="Podicherti R."/>
            <person name="Tsui H.-C.T."/>
            <person name="Winkler M.E."/>
        </authorList>
    </citation>
    <scope>NUCLEOTIDE SEQUENCE</scope>
</reference>
<proteinExistence type="predicted"/>
<gene>
    <name evidence="1" type="ORF">METZ01_LOCUS229693</name>
</gene>
<dbReference type="EMBL" id="UINC01056610">
    <property type="protein sequence ID" value="SVB76839.1"/>
    <property type="molecule type" value="Genomic_DNA"/>
</dbReference>
<organism evidence="1">
    <name type="scientific">marine metagenome</name>
    <dbReference type="NCBI Taxonomy" id="408172"/>
    <lineage>
        <taxon>unclassified sequences</taxon>
        <taxon>metagenomes</taxon>
        <taxon>ecological metagenomes</taxon>
    </lineage>
</organism>
<accession>A0A382GPB9</accession>